<evidence type="ECO:0000313" key="2">
    <source>
        <dbReference type="EMBL" id="SON81043.1"/>
    </source>
</evidence>
<dbReference type="EMBL" id="OCYS01000020">
    <property type="protein sequence ID" value="SON81043.1"/>
    <property type="molecule type" value="Genomic_DNA"/>
</dbReference>
<organism evidence="2 3">
    <name type="scientific">Xanthomonas campestris pv. phaseoli</name>
    <dbReference type="NCBI Taxonomy" id="317013"/>
    <lineage>
        <taxon>Bacteria</taxon>
        <taxon>Pseudomonadati</taxon>
        <taxon>Pseudomonadota</taxon>
        <taxon>Gammaproteobacteria</taxon>
        <taxon>Lysobacterales</taxon>
        <taxon>Lysobacteraceae</taxon>
        <taxon>Xanthomonas</taxon>
    </lineage>
</organism>
<evidence type="ECO:0000313" key="3">
    <source>
        <dbReference type="Proteomes" id="UP000234166"/>
    </source>
</evidence>
<dbReference type="EMBL" id="OCYT01000023">
    <property type="protein sequence ID" value="SON76454.1"/>
    <property type="molecule type" value="Genomic_DNA"/>
</dbReference>
<dbReference type="Proteomes" id="UP000234181">
    <property type="component" value="Unassembled WGS sequence"/>
</dbReference>
<protein>
    <submittedName>
        <fullName evidence="2">Uncharacterized protein</fullName>
    </submittedName>
</protein>
<reference evidence="3 4" key="1">
    <citation type="submission" date="2017-10" db="EMBL/GenBank/DDBJ databases">
        <authorList>
            <person name="Regsiter A."/>
            <person name="William W."/>
        </authorList>
    </citation>
    <scope>NUCLEOTIDE SEQUENCE [LARGE SCALE GENOMIC DNA]</scope>
    <source>
        <strain evidence="1 4">CFBP6984</strain>
        <strain evidence="2 3">CFBP7430</strain>
    </source>
</reference>
<name>A0AB38DWU0_XANCH</name>
<sequence length="43" mass="5042">MTDSPSSSQFQINTKTSHFLYLYATFVTLSQPRAYIRHVYMIP</sequence>
<accession>A0AB38DWU0</accession>
<dbReference type="Proteomes" id="UP000234166">
    <property type="component" value="Unassembled WGS sequence"/>
</dbReference>
<comment type="caution">
    <text evidence="2">The sequence shown here is derived from an EMBL/GenBank/DDBJ whole genome shotgun (WGS) entry which is preliminary data.</text>
</comment>
<dbReference type="AlphaFoldDB" id="A0AB38DWU0"/>
<keyword evidence="4" id="KW-1185">Reference proteome</keyword>
<gene>
    <name evidence="1" type="ORF">XAP6984_1190005</name>
    <name evidence="2" type="ORF">XAP7430_1160005</name>
</gene>
<proteinExistence type="predicted"/>
<evidence type="ECO:0000313" key="4">
    <source>
        <dbReference type="Proteomes" id="UP000234181"/>
    </source>
</evidence>
<evidence type="ECO:0000313" key="1">
    <source>
        <dbReference type="EMBL" id="SON76454.1"/>
    </source>
</evidence>